<reference evidence="2" key="1">
    <citation type="submission" date="2021-02" db="EMBL/GenBank/DDBJ databases">
        <authorList>
            <person name="Nowell W R."/>
        </authorList>
    </citation>
    <scope>NUCLEOTIDE SEQUENCE</scope>
</reference>
<evidence type="ECO:0000313" key="4">
    <source>
        <dbReference type="Proteomes" id="UP000663852"/>
    </source>
</evidence>
<organism evidence="2 4">
    <name type="scientific">Adineta ricciae</name>
    <name type="common">Rotifer</name>
    <dbReference type="NCBI Taxonomy" id="249248"/>
    <lineage>
        <taxon>Eukaryota</taxon>
        <taxon>Metazoa</taxon>
        <taxon>Spiralia</taxon>
        <taxon>Gnathifera</taxon>
        <taxon>Rotifera</taxon>
        <taxon>Eurotatoria</taxon>
        <taxon>Bdelloidea</taxon>
        <taxon>Adinetida</taxon>
        <taxon>Adinetidae</taxon>
        <taxon>Adineta</taxon>
    </lineage>
</organism>
<comment type="caution">
    <text evidence="2">The sequence shown here is derived from an EMBL/GenBank/DDBJ whole genome shotgun (WGS) entry which is preliminary data.</text>
</comment>
<sequence>MCFTHMCDLEYTISVVRWMLSEGKSYESIRISLQDVLQTRAIQGVVQCFQWKNDHQLKNCGVISVCVNIITLSNYFTAQCMADRVTLPKVNLDSLVKVEHQQIIFKHNFTYLCKTSLCNSKETHAGIIEIMWNQIHMLKIFQSYILTSNLSNDQTSIISTTVEPIKTTFVTTSPDVTTESTISKASSITSFIKLLVLWLTLNIAFI</sequence>
<dbReference type="EMBL" id="CAJNOR010001540">
    <property type="protein sequence ID" value="CAF1160500.1"/>
    <property type="molecule type" value="Genomic_DNA"/>
</dbReference>
<keyword evidence="3" id="KW-1185">Reference proteome</keyword>
<proteinExistence type="predicted"/>
<gene>
    <name evidence="2" type="ORF">EDS130_LOCUS40348</name>
    <name evidence="1" type="ORF">XAT740_LOCUS21454</name>
</gene>
<dbReference type="AlphaFoldDB" id="A0A815QJ20"/>
<name>A0A815QJ20_ADIRI</name>
<dbReference type="EMBL" id="CAJNOJ010000484">
    <property type="protein sequence ID" value="CAF1464014.1"/>
    <property type="molecule type" value="Genomic_DNA"/>
</dbReference>
<accession>A0A815QJ20</accession>
<evidence type="ECO:0000313" key="3">
    <source>
        <dbReference type="Proteomes" id="UP000663828"/>
    </source>
</evidence>
<evidence type="ECO:0000313" key="1">
    <source>
        <dbReference type="EMBL" id="CAF1160500.1"/>
    </source>
</evidence>
<dbReference type="Proteomes" id="UP000663852">
    <property type="component" value="Unassembled WGS sequence"/>
</dbReference>
<dbReference type="Proteomes" id="UP000663828">
    <property type="component" value="Unassembled WGS sequence"/>
</dbReference>
<protein>
    <submittedName>
        <fullName evidence="2">Uncharacterized protein</fullName>
    </submittedName>
</protein>
<evidence type="ECO:0000313" key="2">
    <source>
        <dbReference type="EMBL" id="CAF1464014.1"/>
    </source>
</evidence>